<feature type="compositionally biased region" description="Basic and acidic residues" evidence="1">
    <location>
        <begin position="10"/>
        <end position="20"/>
    </location>
</feature>
<comment type="caution">
    <text evidence="2">The sequence shown here is derived from an EMBL/GenBank/DDBJ whole genome shotgun (WGS) entry which is preliminary data.</text>
</comment>
<reference evidence="2" key="2">
    <citation type="submission" date="2023-04" db="EMBL/GenBank/DDBJ databases">
        <authorList>
            <person name="Bruccoleri R.E."/>
            <person name="Oakeley E.J."/>
            <person name="Faust A.-M."/>
            <person name="Dessus-Babus S."/>
            <person name="Altorfer M."/>
            <person name="Burckhardt D."/>
            <person name="Oertli M."/>
            <person name="Naumann U."/>
            <person name="Petersen F."/>
            <person name="Wong J."/>
        </authorList>
    </citation>
    <scope>NUCLEOTIDE SEQUENCE</scope>
    <source>
        <strain evidence="2">GSM-AAB239-AS_SAM_17_03QT</strain>
        <tissue evidence="2">Leaf</tissue>
    </source>
</reference>
<evidence type="ECO:0000313" key="3">
    <source>
        <dbReference type="Proteomes" id="UP001140949"/>
    </source>
</evidence>
<proteinExistence type="predicted"/>
<name>A0AAX6DTD0_IRIPA</name>
<evidence type="ECO:0000256" key="1">
    <source>
        <dbReference type="SAM" id="MobiDB-lite"/>
    </source>
</evidence>
<protein>
    <submittedName>
        <fullName evidence="2">Basic proline-rich protein-like</fullName>
    </submittedName>
</protein>
<organism evidence="2 3">
    <name type="scientific">Iris pallida</name>
    <name type="common">Sweet iris</name>
    <dbReference type="NCBI Taxonomy" id="29817"/>
    <lineage>
        <taxon>Eukaryota</taxon>
        <taxon>Viridiplantae</taxon>
        <taxon>Streptophyta</taxon>
        <taxon>Embryophyta</taxon>
        <taxon>Tracheophyta</taxon>
        <taxon>Spermatophyta</taxon>
        <taxon>Magnoliopsida</taxon>
        <taxon>Liliopsida</taxon>
        <taxon>Asparagales</taxon>
        <taxon>Iridaceae</taxon>
        <taxon>Iridoideae</taxon>
        <taxon>Irideae</taxon>
        <taxon>Iris</taxon>
    </lineage>
</organism>
<dbReference type="EMBL" id="JANAVB010042020">
    <property type="protein sequence ID" value="KAJ6794986.1"/>
    <property type="molecule type" value="Genomic_DNA"/>
</dbReference>
<sequence length="85" mass="9191">MATTPGSKSAEQRPARRPKPDVVGGDFSFSSATAQLHFSGALRHSSAEPSLVTHCRSPHLFFSHPFSVPTRFFSLHSPLEASLLS</sequence>
<evidence type="ECO:0000313" key="2">
    <source>
        <dbReference type="EMBL" id="KAJ6794986.1"/>
    </source>
</evidence>
<reference evidence="2" key="1">
    <citation type="journal article" date="2023" name="GigaByte">
        <title>Genome assembly of the bearded iris, Iris pallida Lam.</title>
        <authorList>
            <person name="Bruccoleri R.E."/>
            <person name="Oakeley E.J."/>
            <person name="Faust A.M.E."/>
            <person name="Altorfer M."/>
            <person name="Dessus-Babus S."/>
            <person name="Burckhardt D."/>
            <person name="Oertli M."/>
            <person name="Naumann U."/>
            <person name="Petersen F."/>
            <person name="Wong J."/>
        </authorList>
    </citation>
    <scope>NUCLEOTIDE SEQUENCE</scope>
    <source>
        <strain evidence="2">GSM-AAB239-AS_SAM_17_03QT</strain>
    </source>
</reference>
<accession>A0AAX6DTD0</accession>
<dbReference type="Proteomes" id="UP001140949">
    <property type="component" value="Unassembled WGS sequence"/>
</dbReference>
<feature type="region of interest" description="Disordered" evidence="1">
    <location>
        <begin position="1"/>
        <end position="24"/>
    </location>
</feature>
<gene>
    <name evidence="2" type="ORF">M6B38_228760</name>
</gene>
<keyword evidence="3" id="KW-1185">Reference proteome</keyword>
<dbReference type="AlphaFoldDB" id="A0AAX6DTD0"/>